<dbReference type="OMA" id="KCAHALI"/>
<reference evidence="4" key="1">
    <citation type="submission" date="2025-08" db="UniProtKB">
        <authorList>
            <consortium name="Ensembl"/>
        </authorList>
    </citation>
    <scope>IDENTIFICATION</scope>
</reference>
<dbReference type="Gene3D" id="3.10.450.10">
    <property type="match status" value="1"/>
</dbReference>
<dbReference type="GO" id="GO:0004869">
    <property type="term" value="F:cysteine-type endopeptidase inhibitor activity"/>
    <property type="evidence" value="ECO:0007669"/>
    <property type="project" value="UniProtKB-KW"/>
</dbReference>
<organism evidence="4 5">
    <name type="scientific">Sinocyclocheilus grahami</name>
    <name type="common">Dianchi golden-line fish</name>
    <name type="synonym">Barbus grahami</name>
    <dbReference type="NCBI Taxonomy" id="75366"/>
    <lineage>
        <taxon>Eukaryota</taxon>
        <taxon>Metazoa</taxon>
        <taxon>Chordata</taxon>
        <taxon>Craniata</taxon>
        <taxon>Vertebrata</taxon>
        <taxon>Euteleostomi</taxon>
        <taxon>Actinopterygii</taxon>
        <taxon>Neopterygii</taxon>
        <taxon>Teleostei</taxon>
        <taxon>Ostariophysi</taxon>
        <taxon>Cypriniformes</taxon>
        <taxon>Cyprinidae</taxon>
        <taxon>Cyprininae</taxon>
        <taxon>Sinocyclocheilus</taxon>
    </lineage>
</organism>
<dbReference type="PANTHER" id="PTHR11414:SF21">
    <property type="entry name" value="CYSTATIN 14A, TANDEM DUPLICATE 1-RELATED"/>
    <property type="match status" value="1"/>
</dbReference>
<proteinExistence type="inferred from homology"/>
<accession>A0A672RJU8</accession>
<evidence type="ECO:0000313" key="4">
    <source>
        <dbReference type="Ensembl" id="ENSSGRP00000089034.1"/>
    </source>
</evidence>
<dbReference type="InterPro" id="IPR001713">
    <property type="entry name" value="Prot_inh_stefin"/>
</dbReference>
<sequence length="104" mass="11315">MSMPGGWSPVKPVTLEVIKICLEMRKQIEDNVENGSDSKVYIPLVYSSQIVNGTNYVVKVFLGGRDDGVCVHAKVHQALACSGGKLTLSGFQFPKTFGEPLNPF</sequence>
<dbReference type="Proteomes" id="UP000472262">
    <property type="component" value="Unassembled WGS sequence"/>
</dbReference>
<evidence type="ECO:0008006" key="6">
    <source>
        <dbReference type="Google" id="ProtNLM"/>
    </source>
</evidence>
<dbReference type="InterPro" id="IPR046350">
    <property type="entry name" value="Cystatin_sf"/>
</dbReference>
<dbReference type="SUPFAM" id="SSF54403">
    <property type="entry name" value="Cystatin/monellin"/>
    <property type="match status" value="1"/>
</dbReference>
<protein>
    <recommendedName>
        <fullName evidence="6">Cystatin domain-containing protein</fullName>
    </recommendedName>
</protein>
<name>A0A672RJU8_SINGR</name>
<evidence type="ECO:0000256" key="3">
    <source>
        <dbReference type="ARBA" id="ARBA00022704"/>
    </source>
</evidence>
<reference evidence="4" key="2">
    <citation type="submission" date="2025-09" db="UniProtKB">
        <authorList>
            <consortium name="Ensembl"/>
        </authorList>
    </citation>
    <scope>IDENTIFICATION</scope>
</reference>
<keyword evidence="3" id="KW-0789">Thiol protease inhibitor</keyword>
<dbReference type="Ensembl" id="ENSSGRT00000094769.1">
    <property type="protein sequence ID" value="ENSSGRP00000089034.1"/>
    <property type="gene ID" value="ENSSGRG00000044668.1"/>
</dbReference>
<evidence type="ECO:0000313" key="5">
    <source>
        <dbReference type="Proteomes" id="UP000472262"/>
    </source>
</evidence>
<evidence type="ECO:0000256" key="2">
    <source>
        <dbReference type="ARBA" id="ARBA00022690"/>
    </source>
</evidence>
<keyword evidence="2" id="KW-0646">Protease inhibitor</keyword>
<dbReference type="PANTHER" id="PTHR11414">
    <property type="entry name" value="CYSTATIN FAMILY MEMBER"/>
    <property type="match status" value="1"/>
</dbReference>
<dbReference type="AlphaFoldDB" id="A0A672RJU8"/>
<evidence type="ECO:0000256" key="1">
    <source>
        <dbReference type="ARBA" id="ARBA00009403"/>
    </source>
</evidence>
<keyword evidence="5" id="KW-1185">Reference proteome</keyword>
<dbReference type="InParanoid" id="A0A672RJU8"/>
<dbReference type="GO" id="GO:0005829">
    <property type="term" value="C:cytosol"/>
    <property type="evidence" value="ECO:0007669"/>
    <property type="project" value="TreeGrafter"/>
</dbReference>
<comment type="similarity">
    <text evidence="1">Belongs to the cystatin family.</text>
</comment>